<evidence type="ECO:0000256" key="9">
    <source>
        <dbReference type="RuleBase" id="RU365073"/>
    </source>
</evidence>
<evidence type="ECO:0000256" key="8">
    <source>
        <dbReference type="ARBA" id="ARBA00023242"/>
    </source>
</evidence>
<keyword evidence="4 9" id="KW-0509">mRNA transport</keyword>
<dbReference type="PANTHER" id="PTHR13373">
    <property type="entry name" value="FROUNT PROTEIN-RELATED"/>
    <property type="match status" value="1"/>
</dbReference>
<evidence type="ECO:0000256" key="5">
    <source>
        <dbReference type="ARBA" id="ARBA00022927"/>
    </source>
</evidence>
<evidence type="ECO:0000256" key="3">
    <source>
        <dbReference type="ARBA" id="ARBA00022448"/>
    </source>
</evidence>
<dbReference type="AlphaFoldDB" id="W2RP42"/>
<sequence>MNQFSADFSSSPAQTPPRRRDLFFNEPNISSTTPLVPPPSTVFGSSRFGSGKSNTLFGKQTPSTASKSTRHAPPPQRNARPSPRSNDFHSSYATSRGSESTERDGFEEDEPIPVQSLMKFSTNSARQSKSRSVFKRSTNSHSTLPNKGQPAVISGLARDLGSRAKAAPLEDDDALLLDTELFLQQLHNEKEQNMDEDGMRSLIDVQVKDLLNLWRNNADSTGHDTTDIGPPASAAAFDKANYLASLILNLHHPGESSIPGVILTWLNNHHVSYDPLLRSVASAQPNPTAHDLFWDAVLALVLRGRLQDAMRLLADADFQYAATAMDDGEQDPGFHGAQLQTIQSVIFRARQVINSCPGMTGDWETTSEEWNNYRGNIEAELENLGHLASGGDDDDDFEAENFGVNKPRRELLRKSQRSRNLPWSIYQGVRVLYSILSGGADETIAQSQDWLEAACALTIWWDGASDSSIQKWRLDVSQAPEDAPLASYLSRLRDAFLCVTDPEGKNTFPINSLSPVEVALGCALQGNVSGFLTVTRVLSQCVAAAIAEIASTAGWIGSGSNAGFDLDDLMVLSYGGVKPDLTKDDVLTQYAAALFGLSSLATENPSGVIEVEGWEVSLSILSRLDDEQLTRDSVHELLDQLPVSDQARTEKIINLCTDLRFMDEARAMSDKLGDHLAHNTTQYGLALLCYAKSHNAVRIQQLTEMLISYCLVQSCPYPEENELDEALRGLVETPKSAFAAIIDADPEAASILQFYVVGYACVRRIFVLRDQEHSTQRNKTSRPNLRARKRVAAKAIVAAVNSAADSIYGGLYDAERQTAIQADALLPLLGEATALLAKDHDNRSFTNEQMYALLAAIEDLETVNARVREATDACLSASIGEYRGSQPPSPRAMLKKSMSSGKDSNFSFSLMGSEMMGSGTSGGGRSDGSAVLVDGKGEGVRQMQRGWDWREAFRGVPVEEVGRVVLTTLRKGIAKELAMGELEL</sequence>
<comment type="function">
    <text evidence="9">Functions as a component of the nuclear pore complex (NPC).</text>
</comment>
<dbReference type="VEuPathDB" id="FungiDB:HMPREF1541_07111"/>
<dbReference type="Proteomes" id="UP000030752">
    <property type="component" value="Unassembled WGS sequence"/>
</dbReference>
<feature type="compositionally biased region" description="Polar residues" evidence="10">
    <location>
        <begin position="1"/>
        <end position="13"/>
    </location>
</feature>
<keyword evidence="8 9" id="KW-0539">Nucleus</keyword>
<dbReference type="GO" id="GO:0017056">
    <property type="term" value="F:structural constituent of nuclear pore"/>
    <property type="evidence" value="ECO:0007669"/>
    <property type="project" value="TreeGrafter"/>
</dbReference>
<keyword evidence="12" id="KW-1185">Reference proteome</keyword>
<feature type="compositionally biased region" description="Polar residues" evidence="10">
    <location>
        <begin position="135"/>
        <end position="146"/>
    </location>
</feature>
<gene>
    <name evidence="11" type="ORF">HMPREF1541_07111</name>
</gene>
<evidence type="ECO:0000313" key="11">
    <source>
        <dbReference type="EMBL" id="ETN37489.1"/>
    </source>
</evidence>
<feature type="compositionally biased region" description="Polar residues" evidence="10">
    <location>
        <begin position="83"/>
        <end position="98"/>
    </location>
</feature>
<dbReference type="InParanoid" id="W2RP42"/>
<proteinExistence type="inferred from homology"/>
<keyword evidence="7 9" id="KW-0906">Nuclear pore complex</keyword>
<dbReference type="HOGENOM" id="CLU_002336_0_0_1"/>
<evidence type="ECO:0000256" key="2">
    <source>
        <dbReference type="ARBA" id="ARBA00005573"/>
    </source>
</evidence>
<dbReference type="GO" id="GO:0006406">
    <property type="term" value="P:mRNA export from nucleus"/>
    <property type="evidence" value="ECO:0007669"/>
    <property type="project" value="TreeGrafter"/>
</dbReference>
<evidence type="ECO:0000256" key="6">
    <source>
        <dbReference type="ARBA" id="ARBA00023010"/>
    </source>
</evidence>
<dbReference type="EMBL" id="KB822723">
    <property type="protein sequence ID" value="ETN37489.1"/>
    <property type="molecule type" value="Genomic_DNA"/>
</dbReference>
<dbReference type="InterPro" id="IPR011502">
    <property type="entry name" value="Nucleoporin_Nup85"/>
</dbReference>
<evidence type="ECO:0000256" key="4">
    <source>
        <dbReference type="ARBA" id="ARBA00022816"/>
    </source>
</evidence>
<dbReference type="GO" id="GO:0031080">
    <property type="term" value="C:nuclear pore outer ring"/>
    <property type="evidence" value="ECO:0007669"/>
    <property type="project" value="TreeGrafter"/>
</dbReference>
<dbReference type="OrthoDB" id="5422384at2759"/>
<keyword evidence="3 9" id="KW-0813">Transport</keyword>
<keyword evidence="6 9" id="KW-0811">Translocation</keyword>
<dbReference type="GeneID" id="19974450"/>
<comment type="subunit">
    <text evidence="9">Component of the nuclear pore complex (NPC).</text>
</comment>
<dbReference type="GO" id="GO:0006606">
    <property type="term" value="P:protein import into nucleus"/>
    <property type="evidence" value="ECO:0007669"/>
    <property type="project" value="TreeGrafter"/>
</dbReference>
<protein>
    <recommendedName>
        <fullName evidence="9">Nuclear pore complex protein Nup85</fullName>
    </recommendedName>
</protein>
<reference evidence="11 12" key="1">
    <citation type="submission" date="2013-03" db="EMBL/GenBank/DDBJ databases">
        <title>The Genome Sequence of Phialophora europaea CBS 101466.</title>
        <authorList>
            <consortium name="The Broad Institute Genomics Platform"/>
            <person name="Cuomo C."/>
            <person name="de Hoog S."/>
            <person name="Gorbushina A."/>
            <person name="Walker B."/>
            <person name="Young S.K."/>
            <person name="Zeng Q."/>
            <person name="Gargeya S."/>
            <person name="Fitzgerald M."/>
            <person name="Haas B."/>
            <person name="Abouelleil A."/>
            <person name="Allen A.W."/>
            <person name="Alvarado L."/>
            <person name="Arachchi H.M."/>
            <person name="Berlin A.M."/>
            <person name="Chapman S.B."/>
            <person name="Gainer-Dewar J."/>
            <person name="Goldberg J."/>
            <person name="Griggs A."/>
            <person name="Gujja S."/>
            <person name="Hansen M."/>
            <person name="Howarth C."/>
            <person name="Imamovic A."/>
            <person name="Ireland A."/>
            <person name="Larimer J."/>
            <person name="McCowan C."/>
            <person name="Murphy C."/>
            <person name="Pearson M."/>
            <person name="Poon T.W."/>
            <person name="Priest M."/>
            <person name="Roberts A."/>
            <person name="Saif S."/>
            <person name="Shea T."/>
            <person name="Sisk P."/>
            <person name="Sykes S."/>
            <person name="Wortman J."/>
            <person name="Nusbaum C."/>
            <person name="Birren B."/>
        </authorList>
    </citation>
    <scope>NUCLEOTIDE SEQUENCE [LARGE SCALE GENOMIC DNA]</scope>
    <source>
        <strain evidence="11 12">CBS 101466</strain>
    </source>
</reference>
<dbReference type="PANTHER" id="PTHR13373:SF21">
    <property type="entry name" value="NUCLEAR PORE COMPLEX PROTEIN NUP85"/>
    <property type="match status" value="1"/>
</dbReference>
<keyword evidence="5 9" id="KW-0653">Protein transport</keyword>
<feature type="compositionally biased region" description="Polar residues" evidence="10">
    <location>
        <begin position="118"/>
        <end position="127"/>
    </location>
</feature>
<accession>W2RP42</accession>
<dbReference type="Pfam" id="PF07575">
    <property type="entry name" value="Nucleopor_Nup85"/>
    <property type="match status" value="2"/>
</dbReference>
<evidence type="ECO:0000256" key="7">
    <source>
        <dbReference type="ARBA" id="ARBA00023132"/>
    </source>
</evidence>
<dbReference type="eggNOG" id="ENOG502SIA5">
    <property type="taxonomic scope" value="Eukaryota"/>
</dbReference>
<evidence type="ECO:0000256" key="10">
    <source>
        <dbReference type="SAM" id="MobiDB-lite"/>
    </source>
</evidence>
<dbReference type="GO" id="GO:0045893">
    <property type="term" value="P:positive regulation of DNA-templated transcription"/>
    <property type="evidence" value="ECO:0007669"/>
    <property type="project" value="TreeGrafter"/>
</dbReference>
<evidence type="ECO:0000256" key="1">
    <source>
        <dbReference type="ARBA" id="ARBA00004567"/>
    </source>
</evidence>
<name>W2RP42_CYPE1</name>
<organism evidence="11 12">
    <name type="scientific">Cyphellophora europaea (strain CBS 101466)</name>
    <name type="common">Phialophora europaea</name>
    <dbReference type="NCBI Taxonomy" id="1220924"/>
    <lineage>
        <taxon>Eukaryota</taxon>
        <taxon>Fungi</taxon>
        <taxon>Dikarya</taxon>
        <taxon>Ascomycota</taxon>
        <taxon>Pezizomycotina</taxon>
        <taxon>Eurotiomycetes</taxon>
        <taxon>Chaetothyriomycetidae</taxon>
        <taxon>Chaetothyriales</taxon>
        <taxon>Cyphellophoraceae</taxon>
        <taxon>Cyphellophora</taxon>
    </lineage>
</organism>
<dbReference type="RefSeq" id="XP_008719658.1">
    <property type="nucleotide sequence ID" value="XM_008721436.1"/>
</dbReference>
<dbReference type="STRING" id="1220924.W2RP42"/>
<dbReference type="GO" id="GO:0031965">
    <property type="term" value="C:nuclear membrane"/>
    <property type="evidence" value="ECO:0007669"/>
    <property type="project" value="UniProtKB-UniRule"/>
</dbReference>
<feature type="compositionally biased region" description="Polar residues" evidence="10">
    <location>
        <begin position="43"/>
        <end position="67"/>
    </location>
</feature>
<keyword evidence="9" id="KW-0472">Membrane</keyword>
<feature type="region of interest" description="Disordered" evidence="10">
    <location>
        <begin position="1"/>
        <end position="150"/>
    </location>
</feature>
<comment type="similarity">
    <text evidence="2 9">Belongs to the nucleoporin Nup85 family.</text>
</comment>
<comment type="subcellular location">
    <subcellularLocation>
        <location evidence="1 9">Nucleus</location>
        <location evidence="1 9">Nuclear pore complex</location>
    </subcellularLocation>
</comment>
<evidence type="ECO:0000313" key="12">
    <source>
        <dbReference type="Proteomes" id="UP000030752"/>
    </source>
</evidence>